<accession>A0AB73C1E1</accession>
<evidence type="ECO:0000313" key="2">
    <source>
        <dbReference type="Proteomes" id="UP000027058"/>
    </source>
</evidence>
<dbReference type="Proteomes" id="UP000027058">
    <property type="component" value="Unassembled WGS sequence"/>
</dbReference>
<evidence type="ECO:0000313" key="1">
    <source>
        <dbReference type="EMBL" id="KDE70367.1"/>
    </source>
</evidence>
<dbReference type="RefSeq" id="WP_051619603.1">
    <property type="nucleotide sequence ID" value="NZ_JAAH01000141.1"/>
</dbReference>
<protein>
    <submittedName>
        <fullName evidence="1">Uncharacterized protein</fullName>
    </submittedName>
</protein>
<organism evidence="1 2">
    <name type="scientific">Fusobacterium necrophorum DJ-2</name>
    <dbReference type="NCBI Taxonomy" id="1441737"/>
    <lineage>
        <taxon>Bacteria</taxon>
        <taxon>Fusobacteriati</taxon>
        <taxon>Fusobacteriota</taxon>
        <taxon>Fusobacteriia</taxon>
        <taxon>Fusobacteriales</taxon>
        <taxon>Fusobacteriaceae</taxon>
        <taxon>Fusobacterium</taxon>
    </lineage>
</organism>
<sequence>MVKKSDEKGPFSVGAELIYSTENKFLGFKIYASKSKYPLGVHGGFVYGTKVINKKVMTIDEYRNKVHFGSDRNIWK</sequence>
<proteinExistence type="predicted"/>
<comment type="caution">
    <text evidence="1">The sequence shown here is derived from an EMBL/GenBank/DDBJ whole genome shotgun (WGS) entry which is preliminary data.</text>
</comment>
<name>A0AB73C1E1_9FUSO</name>
<dbReference type="EMBL" id="JAAH01000141">
    <property type="protein sequence ID" value="KDE70367.1"/>
    <property type="molecule type" value="Genomic_DNA"/>
</dbReference>
<gene>
    <name evidence="1" type="ORF">FUSO8_09325</name>
</gene>
<reference evidence="1 2" key="1">
    <citation type="submission" date="2014-01" db="EMBL/GenBank/DDBJ databases">
        <title>Comparative genomics of Fusobacterium necrophorum wild isolates.</title>
        <authorList>
            <person name="Kittichotirat W."/>
            <person name="Bumgarner R.E."/>
            <person name="Lawrence P."/>
        </authorList>
    </citation>
    <scope>NUCLEOTIDE SEQUENCE [LARGE SCALE GENOMIC DNA]</scope>
    <source>
        <strain evidence="1 2">DJ-2</strain>
    </source>
</reference>
<dbReference type="AlphaFoldDB" id="A0AB73C1E1"/>